<organism evidence="2 3">
    <name type="scientific">Bacillus songklensis</name>
    <dbReference type="NCBI Taxonomy" id="1069116"/>
    <lineage>
        <taxon>Bacteria</taxon>
        <taxon>Bacillati</taxon>
        <taxon>Bacillota</taxon>
        <taxon>Bacilli</taxon>
        <taxon>Bacillales</taxon>
        <taxon>Bacillaceae</taxon>
        <taxon>Bacillus</taxon>
    </lineage>
</organism>
<dbReference type="RefSeq" id="WP_377916649.1">
    <property type="nucleotide sequence ID" value="NZ_JBHRZT010000067.1"/>
</dbReference>
<sequence length="342" mass="39774">MSRLLLEDKPLIVLPSLAVEVGLNESIFLQQLHYWLQGSPNERDGHVWVYNTYEQWQEQFPFWSISTIRRIVAKLETSGYIISSQFNSCKTDQTKWYRIDYSKFREADSPCVQNGQGDHSNWTDDSFTLNKSIQENTSENTNRKKDDEERGPALSIKVDENKTWQAESGMESSDMANYAMVLERKFLKRRGRGLYPSAKDLQAIQEVVHSGISCEDAIISMNEAFDAYKPKYPGDAIHAFSYVKEHIFRQAYLKKERERAATATGQKHMDFSRCSIKTHDRSKAVRREMVPAWLANPQAERENPGNQSDFEEEKMKLMEELAQYKKKETFVQSERRRNHASS</sequence>
<evidence type="ECO:0000313" key="3">
    <source>
        <dbReference type="Proteomes" id="UP001595752"/>
    </source>
</evidence>
<evidence type="ECO:0000313" key="2">
    <source>
        <dbReference type="EMBL" id="MFC3884816.1"/>
    </source>
</evidence>
<comment type="caution">
    <text evidence="2">The sequence shown here is derived from an EMBL/GenBank/DDBJ whole genome shotgun (WGS) entry which is preliminary data.</text>
</comment>
<reference evidence="3" key="1">
    <citation type="journal article" date="2019" name="Int. J. Syst. Evol. Microbiol.">
        <title>The Global Catalogue of Microorganisms (GCM) 10K type strain sequencing project: providing services to taxonomists for standard genome sequencing and annotation.</title>
        <authorList>
            <consortium name="The Broad Institute Genomics Platform"/>
            <consortium name="The Broad Institute Genome Sequencing Center for Infectious Disease"/>
            <person name="Wu L."/>
            <person name="Ma J."/>
        </authorList>
    </citation>
    <scope>NUCLEOTIDE SEQUENCE [LARGE SCALE GENOMIC DNA]</scope>
    <source>
        <strain evidence="3">CCUG 61889</strain>
    </source>
</reference>
<keyword evidence="3" id="KW-1185">Reference proteome</keyword>
<feature type="region of interest" description="Disordered" evidence="1">
    <location>
        <begin position="133"/>
        <end position="153"/>
    </location>
</feature>
<feature type="compositionally biased region" description="Basic and acidic residues" evidence="1">
    <location>
        <begin position="141"/>
        <end position="153"/>
    </location>
</feature>
<gene>
    <name evidence="2" type="ORF">ACFOU2_15620</name>
</gene>
<protein>
    <recommendedName>
        <fullName evidence="4">Replication protein</fullName>
    </recommendedName>
</protein>
<dbReference type="Proteomes" id="UP001595752">
    <property type="component" value="Unassembled WGS sequence"/>
</dbReference>
<evidence type="ECO:0008006" key="4">
    <source>
        <dbReference type="Google" id="ProtNLM"/>
    </source>
</evidence>
<accession>A0ABV8B3J5</accession>
<evidence type="ECO:0000256" key="1">
    <source>
        <dbReference type="SAM" id="MobiDB-lite"/>
    </source>
</evidence>
<name>A0ABV8B3J5_9BACI</name>
<proteinExistence type="predicted"/>
<dbReference type="EMBL" id="JBHRZT010000067">
    <property type="protein sequence ID" value="MFC3884816.1"/>
    <property type="molecule type" value="Genomic_DNA"/>
</dbReference>